<feature type="compositionally biased region" description="Low complexity" evidence="1">
    <location>
        <begin position="53"/>
        <end position="68"/>
    </location>
</feature>
<name>A0A1F8BID0_9BACT</name>
<dbReference type="Proteomes" id="UP000176725">
    <property type="component" value="Unassembled WGS sequence"/>
</dbReference>
<evidence type="ECO:0000313" key="2">
    <source>
        <dbReference type="EMBL" id="OGM63720.1"/>
    </source>
</evidence>
<feature type="compositionally biased region" description="Low complexity" evidence="1">
    <location>
        <begin position="75"/>
        <end position="90"/>
    </location>
</feature>
<gene>
    <name evidence="2" type="ORF">A2893_01935</name>
</gene>
<protein>
    <submittedName>
        <fullName evidence="2">Uncharacterized protein</fullName>
    </submittedName>
</protein>
<reference evidence="2 3" key="1">
    <citation type="journal article" date="2016" name="Nat. Commun.">
        <title>Thousands of microbial genomes shed light on interconnected biogeochemical processes in an aquifer system.</title>
        <authorList>
            <person name="Anantharaman K."/>
            <person name="Brown C.T."/>
            <person name="Hug L.A."/>
            <person name="Sharon I."/>
            <person name="Castelle C.J."/>
            <person name="Probst A.J."/>
            <person name="Thomas B.C."/>
            <person name="Singh A."/>
            <person name="Wilkins M.J."/>
            <person name="Karaoz U."/>
            <person name="Brodie E.L."/>
            <person name="Williams K.H."/>
            <person name="Hubbard S.S."/>
            <person name="Banfield J.F."/>
        </authorList>
    </citation>
    <scope>NUCLEOTIDE SEQUENCE [LARGE SCALE GENOMIC DNA]</scope>
</reference>
<feature type="compositionally biased region" description="Gly residues" evidence="1">
    <location>
        <begin position="99"/>
        <end position="108"/>
    </location>
</feature>
<organism evidence="2 3">
    <name type="scientific">Candidatus Woesebacteria bacterium RIFCSPLOWO2_01_FULL_39_25</name>
    <dbReference type="NCBI Taxonomy" id="1802521"/>
    <lineage>
        <taxon>Bacteria</taxon>
        <taxon>Candidatus Woeseibacteriota</taxon>
    </lineage>
</organism>
<accession>A0A1F8BID0</accession>
<feature type="region of interest" description="Disordered" evidence="1">
    <location>
        <begin position="1"/>
        <end position="108"/>
    </location>
</feature>
<dbReference type="EMBL" id="MGHH01000015">
    <property type="protein sequence ID" value="OGM63720.1"/>
    <property type="molecule type" value="Genomic_DNA"/>
</dbReference>
<evidence type="ECO:0000256" key="1">
    <source>
        <dbReference type="SAM" id="MobiDB-lite"/>
    </source>
</evidence>
<dbReference type="STRING" id="1802521.A2893_01935"/>
<proteinExistence type="predicted"/>
<dbReference type="AlphaFoldDB" id="A0A1F8BID0"/>
<sequence length="108" mass="10444">MDPNDPKDPTQPIGVPGSTPTTTDEPQGTGVPVGTTPMPEPPVSAPPDETPASPMEMPEPTGTPSETPGVGGTMPGSAGTGTPTTPTVTPGEDEEPTGGAQGGATGTL</sequence>
<comment type="caution">
    <text evidence="2">The sequence shown here is derived from an EMBL/GenBank/DDBJ whole genome shotgun (WGS) entry which is preliminary data.</text>
</comment>
<evidence type="ECO:0000313" key="3">
    <source>
        <dbReference type="Proteomes" id="UP000176725"/>
    </source>
</evidence>
<feature type="compositionally biased region" description="Pro residues" evidence="1">
    <location>
        <begin position="38"/>
        <end position="49"/>
    </location>
</feature>